<name>A0AAV6Z2W0_ENGPU</name>
<dbReference type="Proteomes" id="UP000824782">
    <property type="component" value="Unassembled WGS sequence"/>
</dbReference>
<reference evidence="1" key="1">
    <citation type="thesis" date="2020" institute="ProQuest LLC" country="789 East Eisenhower Parkway, Ann Arbor, MI, USA">
        <title>Comparative Genomics and Chromosome Evolution.</title>
        <authorList>
            <person name="Mudd A.B."/>
        </authorList>
    </citation>
    <scope>NUCLEOTIDE SEQUENCE</scope>
    <source>
        <strain evidence="1">237g6f4</strain>
        <tissue evidence="1">Blood</tissue>
    </source>
</reference>
<organism evidence="1 2">
    <name type="scientific">Engystomops pustulosus</name>
    <name type="common">Tungara frog</name>
    <name type="synonym">Physalaemus pustulosus</name>
    <dbReference type="NCBI Taxonomy" id="76066"/>
    <lineage>
        <taxon>Eukaryota</taxon>
        <taxon>Metazoa</taxon>
        <taxon>Chordata</taxon>
        <taxon>Craniata</taxon>
        <taxon>Vertebrata</taxon>
        <taxon>Euteleostomi</taxon>
        <taxon>Amphibia</taxon>
        <taxon>Batrachia</taxon>
        <taxon>Anura</taxon>
        <taxon>Neobatrachia</taxon>
        <taxon>Hyloidea</taxon>
        <taxon>Leptodactylidae</taxon>
        <taxon>Leiuperinae</taxon>
        <taxon>Engystomops</taxon>
    </lineage>
</organism>
<dbReference type="AlphaFoldDB" id="A0AAV6Z2W0"/>
<evidence type="ECO:0000313" key="2">
    <source>
        <dbReference type="Proteomes" id="UP000824782"/>
    </source>
</evidence>
<keyword evidence="2" id="KW-1185">Reference proteome</keyword>
<dbReference type="EMBL" id="WNYA01010931">
    <property type="protein sequence ID" value="KAG8540283.1"/>
    <property type="molecule type" value="Genomic_DNA"/>
</dbReference>
<protein>
    <submittedName>
        <fullName evidence="1">Uncharacterized protein</fullName>
    </submittedName>
</protein>
<proteinExistence type="predicted"/>
<gene>
    <name evidence="1" type="ORF">GDO81_019575</name>
</gene>
<comment type="caution">
    <text evidence="1">The sequence shown here is derived from an EMBL/GenBank/DDBJ whole genome shotgun (WGS) entry which is preliminary data.</text>
</comment>
<evidence type="ECO:0000313" key="1">
    <source>
        <dbReference type="EMBL" id="KAG8540283.1"/>
    </source>
</evidence>
<sequence>MQGEGLSIYVFIEVGAFYILDPPFVSRLHKVIVIFSTKIVQAIATLRVQRIFFYIFIRAHVLGFTVKALAQVDDIEAIPS</sequence>
<accession>A0AAV6Z2W0</accession>